<feature type="transmembrane region" description="Helical" evidence="8">
    <location>
        <begin position="243"/>
        <end position="264"/>
    </location>
</feature>
<proteinExistence type="inferred from homology"/>
<dbReference type="KEGG" id="ntr:B0W44_02775"/>
<evidence type="ECO:0000256" key="7">
    <source>
        <dbReference type="ARBA" id="ARBA00023136"/>
    </source>
</evidence>
<gene>
    <name evidence="9" type="ORF">B0W44_02775</name>
</gene>
<keyword evidence="10" id="KW-1185">Reference proteome</keyword>
<dbReference type="OrthoDB" id="9793390at2"/>
<protein>
    <submittedName>
        <fullName evidence="9">AI-2E family transporter</fullName>
    </submittedName>
</protein>
<accession>A0A1U9K4A2</accession>
<sequence length="357" mass="39988">MEVVKERWFRVAVGIILFLVIIWLLNEVKFIFTPVVIFVQTLFLPFLIAGILFYLCRPLIEMLERWRVPRTIAILLIFLVGLGLLVLVVSLIGPTVQDQVTRLIDNIPAMVRAVEQAVAYWQTNQEVIPDFVKDAVSDIGGRLQDIASRTGVMIAHFLGNVFNFVFALVVVPFILFYLLKDKEKFAQGVTRFFPRSKEREIRHVLQDMDHALSSYIKGQLIVSVCVGLLLLVGYILIGLDYALLLALIGMVTNVIPFLGPFLAVTPAVIVAWFQEPIMVLFVIVVMVAAQQIESNLVSPRVMGKVLSVHPLTIILLILVGGNLAGVLGMILMIPTYAVVKVVVKHSYQLLSIRRSED</sequence>
<reference evidence="9 10" key="1">
    <citation type="journal article" date="2015" name="Int. J. Syst. Evol. Microbiol.">
        <title>Novibacillus thermophilus gen. nov., sp. nov., a Gram-staining-negative and moderately thermophilic member of the family Thermoactinomycetaceae.</title>
        <authorList>
            <person name="Yang G."/>
            <person name="Chen J."/>
            <person name="Zhou S."/>
        </authorList>
    </citation>
    <scope>NUCLEOTIDE SEQUENCE [LARGE SCALE GENOMIC DNA]</scope>
    <source>
        <strain evidence="9 10">SG-1</strain>
    </source>
</reference>
<feature type="transmembrane region" description="Helical" evidence="8">
    <location>
        <begin position="7"/>
        <end position="25"/>
    </location>
</feature>
<dbReference type="PANTHER" id="PTHR21716">
    <property type="entry name" value="TRANSMEMBRANE PROTEIN"/>
    <property type="match status" value="1"/>
</dbReference>
<keyword evidence="3" id="KW-0813">Transport</keyword>
<dbReference type="GO" id="GO:0055085">
    <property type="term" value="P:transmembrane transport"/>
    <property type="evidence" value="ECO:0007669"/>
    <property type="project" value="TreeGrafter"/>
</dbReference>
<keyword evidence="7 8" id="KW-0472">Membrane</keyword>
<feature type="transmembrane region" description="Helical" evidence="8">
    <location>
        <begin position="312"/>
        <end position="339"/>
    </location>
</feature>
<evidence type="ECO:0000256" key="8">
    <source>
        <dbReference type="SAM" id="Phobius"/>
    </source>
</evidence>
<feature type="transmembrane region" description="Helical" evidence="8">
    <location>
        <begin position="276"/>
        <end position="292"/>
    </location>
</feature>
<evidence type="ECO:0000256" key="1">
    <source>
        <dbReference type="ARBA" id="ARBA00004651"/>
    </source>
</evidence>
<dbReference type="STRING" id="1471761.B0W44_02775"/>
<evidence type="ECO:0000313" key="9">
    <source>
        <dbReference type="EMBL" id="AQS54853.1"/>
    </source>
</evidence>
<evidence type="ECO:0000256" key="2">
    <source>
        <dbReference type="ARBA" id="ARBA00009773"/>
    </source>
</evidence>
<dbReference type="PANTHER" id="PTHR21716:SF53">
    <property type="entry name" value="PERMEASE PERM-RELATED"/>
    <property type="match status" value="1"/>
</dbReference>
<dbReference type="AlphaFoldDB" id="A0A1U9K4A2"/>
<feature type="transmembrane region" description="Helical" evidence="8">
    <location>
        <begin position="220"/>
        <end position="237"/>
    </location>
</feature>
<dbReference type="Pfam" id="PF01594">
    <property type="entry name" value="AI-2E_transport"/>
    <property type="match status" value="1"/>
</dbReference>
<organism evidence="9 10">
    <name type="scientific">Novibacillus thermophilus</name>
    <dbReference type="NCBI Taxonomy" id="1471761"/>
    <lineage>
        <taxon>Bacteria</taxon>
        <taxon>Bacillati</taxon>
        <taxon>Bacillota</taxon>
        <taxon>Bacilli</taxon>
        <taxon>Bacillales</taxon>
        <taxon>Thermoactinomycetaceae</taxon>
        <taxon>Novibacillus</taxon>
    </lineage>
</organism>
<dbReference type="RefSeq" id="WP_077718671.1">
    <property type="nucleotide sequence ID" value="NZ_CP019699.1"/>
</dbReference>
<name>A0A1U9K4A2_9BACL</name>
<comment type="similarity">
    <text evidence="2">Belongs to the autoinducer-2 exporter (AI-2E) (TC 2.A.86) family.</text>
</comment>
<dbReference type="EMBL" id="CP019699">
    <property type="protein sequence ID" value="AQS54853.1"/>
    <property type="molecule type" value="Genomic_DNA"/>
</dbReference>
<keyword evidence="4" id="KW-1003">Cell membrane</keyword>
<dbReference type="GO" id="GO:0005886">
    <property type="term" value="C:plasma membrane"/>
    <property type="evidence" value="ECO:0007669"/>
    <property type="project" value="UniProtKB-SubCell"/>
</dbReference>
<keyword evidence="6 8" id="KW-1133">Transmembrane helix</keyword>
<evidence type="ECO:0000256" key="4">
    <source>
        <dbReference type="ARBA" id="ARBA00022475"/>
    </source>
</evidence>
<evidence type="ECO:0000256" key="6">
    <source>
        <dbReference type="ARBA" id="ARBA00022989"/>
    </source>
</evidence>
<feature type="transmembrane region" description="Helical" evidence="8">
    <location>
        <begin position="157"/>
        <end position="179"/>
    </location>
</feature>
<feature type="transmembrane region" description="Helical" evidence="8">
    <location>
        <begin position="68"/>
        <end position="92"/>
    </location>
</feature>
<keyword evidence="5 8" id="KW-0812">Transmembrane</keyword>
<evidence type="ECO:0000256" key="5">
    <source>
        <dbReference type="ARBA" id="ARBA00022692"/>
    </source>
</evidence>
<comment type="subcellular location">
    <subcellularLocation>
        <location evidence="1">Cell membrane</location>
        <topology evidence="1">Multi-pass membrane protein</topology>
    </subcellularLocation>
</comment>
<evidence type="ECO:0000313" key="10">
    <source>
        <dbReference type="Proteomes" id="UP000188603"/>
    </source>
</evidence>
<dbReference type="Proteomes" id="UP000188603">
    <property type="component" value="Chromosome"/>
</dbReference>
<evidence type="ECO:0000256" key="3">
    <source>
        <dbReference type="ARBA" id="ARBA00022448"/>
    </source>
</evidence>
<feature type="transmembrane region" description="Helical" evidence="8">
    <location>
        <begin position="31"/>
        <end position="56"/>
    </location>
</feature>
<dbReference type="InterPro" id="IPR002549">
    <property type="entry name" value="AI-2E-like"/>
</dbReference>